<feature type="chain" id="PRO_5014376076" description="Lipoprotein" evidence="1">
    <location>
        <begin position="20"/>
        <end position="208"/>
    </location>
</feature>
<protein>
    <recommendedName>
        <fullName evidence="4">Lipoprotein</fullName>
    </recommendedName>
</protein>
<name>A0A2K3UYW2_9DEIO</name>
<feature type="signal peptide" evidence="1">
    <location>
        <begin position="1"/>
        <end position="19"/>
    </location>
</feature>
<keyword evidence="1" id="KW-0732">Signal</keyword>
<evidence type="ECO:0000313" key="3">
    <source>
        <dbReference type="Proteomes" id="UP000236379"/>
    </source>
</evidence>
<evidence type="ECO:0000313" key="2">
    <source>
        <dbReference type="EMBL" id="PNY81729.1"/>
    </source>
</evidence>
<dbReference type="Proteomes" id="UP000236379">
    <property type="component" value="Unassembled WGS sequence"/>
</dbReference>
<dbReference type="EMBL" id="PPPD01000001">
    <property type="protein sequence ID" value="PNY81729.1"/>
    <property type="molecule type" value="Genomic_DNA"/>
</dbReference>
<accession>A0A2K3UYW2</accession>
<reference evidence="2 3" key="1">
    <citation type="submission" date="2018-01" db="EMBL/GenBank/DDBJ databases">
        <title>Deinococcus koreensis sp. nov., a radiation-resistant bacterium isolated from river water.</title>
        <authorList>
            <person name="Choi A."/>
        </authorList>
    </citation>
    <scope>NUCLEOTIDE SEQUENCE [LARGE SCALE GENOMIC DNA]</scope>
    <source>
        <strain evidence="2 3">SJW1-2</strain>
    </source>
</reference>
<keyword evidence="3" id="KW-1185">Reference proteome</keyword>
<dbReference type="OrthoDB" id="74121at2"/>
<dbReference type="AlphaFoldDB" id="A0A2K3UYW2"/>
<dbReference type="PROSITE" id="PS51257">
    <property type="entry name" value="PROKAR_LIPOPROTEIN"/>
    <property type="match status" value="1"/>
</dbReference>
<evidence type="ECO:0008006" key="4">
    <source>
        <dbReference type="Google" id="ProtNLM"/>
    </source>
</evidence>
<dbReference type="RefSeq" id="WP_103312170.1">
    <property type="nucleotide sequence ID" value="NZ_PPPD01000001.1"/>
</dbReference>
<sequence length="208" mass="22404">MKRLIPLSLLGLLSLSACGSSAPGAPDGGRPPLPSGVEVRFPAAPANAYLNLLKEDGTSVYQISVAAGKTVTEVDPTGLNVLVAEARPVSAWLPATVQGTPVVSAPAAKLNFLHWIMWRDKDSDGVRDAGEELPLMTHDRVAYASEAVTLSFQTTTPDMKQTWTLAAGWSRAEHYVYLPRDTTTYLRSLETSALKRYTLHVTTPITSQ</sequence>
<proteinExistence type="predicted"/>
<evidence type="ECO:0000256" key="1">
    <source>
        <dbReference type="SAM" id="SignalP"/>
    </source>
</evidence>
<gene>
    <name evidence="2" type="ORF">CVO96_10380</name>
</gene>
<comment type="caution">
    <text evidence="2">The sequence shown here is derived from an EMBL/GenBank/DDBJ whole genome shotgun (WGS) entry which is preliminary data.</text>
</comment>
<organism evidence="2 3">
    <name type="scientific">Deinococcus koreensis</name>
    <dbReference type="NCBI Taxonomy" id="2054903"/>
    <lineage>
        <taxon>Bacteria</taxon>
        <taxon>Thermotogati</taxon>
        <taxon>Deinococcota</taxon>
        <taxon>Deinococci</taxon>
        <taxon>Deinococcales</taxon>
        <taxon>Deinococcaceae</taxon>
        <taxon>Deinococcus</taxon>
    </lineage>
</organism>